<dbReference type="RefSeq" id="WP_112089966.1">
    <property type="nucleotide sequence ID" value="NZ_PRLD01000001.1"/>
</dbReference>
<dbReference type="AlphaFoldDB" id="A0A329UG45"/>
<protein>
    <recommendedName>
        <fullName evidence="3">DUF551 domain-containing protein</fullName>
    </recommendedName>
</protein>
<evidence type="ECO:0008006" key="3">
    <source>
        <dbReference type="Google" id="ProtNLM"/>
    </source>
</evidence>
<organism evidence="1 2">
    <name type="scientific">Faecalibacterium prausnitzii</name>
    <dbReference type="NCBI Taxonomy" id="853"/>
    <lineage>
        <taxon>Bacteria</taxon>
        <taxon>Bacillati</taxon>
        <taxon>Bacillota</taxon>
        <taxon>Clostridia</taxon>
        <taxon>Eubacteriales</taxon>
        <taxon>Oscillospiraceae</taxon>
        <taxon>Faecalibacterium</taxon>
    </lineage>
</organism>
<name>A0A329UG45_9FIRM</name>
<dbReference type="Proteomes" id="UP000251281">
    <property type="component" value="Unassembled WGS sequence"/>
</dbReference>
<gene>
    <name evidence="1" type="ORF">C4N24_01150</name>
</gene>
<evidence type="ECO:0000313" key="2">
    <source>
        <dbReference type="Proteomes" id="UP000251281"/>
    </source>
</evidence>
<accession>A0A329UG45</accession>
<reference evidence="1 2" key="1">
    <citation type="submission" date="2018-02" db="EMBL/GenBank/DDBJ databases">
        <title>Complete genome sequencing of Faecalibacterium prausnitzii strains isolated from the human gut.</title>
        <authorList>
            <person name="Fitzgerald B.C."/>
            <person name="Shkoporov A.N."/>
            <person name="Ross P.R."/>
            <person name="Hill C."/>
        </authorList>
    </citation>
    <scope>NUCLEOTIDE SEQUENCE [LARGE SCALE GENOMIC DNA]</scope>
    <source>
        <strain evidence="1 2">APC923/51-1</strain>
    </source>
</reference>
<proteinExistence type="predicted"/>
<sequence length="159" mass="18813">MDEYINREDVLKCLEYNTIQKPSANDVVSATLRVAREKVEKLPVAQEGVLLSFWRDPDKDPPKVETEVLILYRNEIDGYGITTAHYEDGSVFLQDSVWYWEDLPDWGTYDEERDDYKIPKGWWEYRHFNPDEVYNNRIDRPVVGWMPLPPKEVTQNGNQ</sequence>
<dbReference type="EMBL" id="PRLD01000001">
    <property type="protein sequence ID" value="RAW60742.1"/>
    <property type="molecule type" value="Genomic_DNA"/>
</dbReference>
<comment type="caution">
    <text evidence="1">The sequence shown here is derived from an EMBL/GenBank/DDBJ whole genome shotgun (WGS) entry which is preliminary data.</text>
</comment>
<evidence type="ECO:0000313" key="1">
    <source>
        <dbReference type="EMBL" id="RAW60742.1"/>
    </source>
</evidence>